<dbReference type="RefSeq" id="WP_135245542.1">
    <property type="nucleotide sequence ID" value="NZ_SIHO01000002.1"/>
</dbReference>
<comment type="caution">
    <text evidence="7">The sequence shown here is derived from an EMBL/GenBank/DDBJ whole genome shotgun (WGS) entry which is preliminary data.</text>
</comment>
<dbReference type="GO" id="GO:0098796">
    <property type="term" value="C:membrane protein complex"/>
    <property type="evidence" value="ECO:0007669"/>
    <property type="project" value="UniProtKB-ARBA"/>
</dbReference>
<dbReference type="GO" id="GO:0005886">
    <property type="term" value="C:plasma membrane"/>
    <property type="evidence" value="ECO:0007669"/>
    <property type="project" value="TreeGrafter"/>
</dbReference>
<dbReference type="PROSITE" id="PS00211">
    <property type="entry name" value="ABC_TRANSPORTER_1"/>
    <property type="match status" value="1"/>
</dbReference>
<dbReference type="PANTHER" id="PTHR24220">
    <property type="entry name" value="IMPORT ATP-BINDING PROTEIN"/>
    <property type="match status" value="1"/>
</dbReference>
<keyword evidence="2" id="KW-0997">Cell inner membrane</keyword>
<organism evidence="7 8">
    <name type="scientific">Glacieibacterium arshaanense</name>
    <dbReference type="NCBI Taxonomy" id="2511025"/>
    <lineage>
        <taxon>Bacteria</taxon>
        <taxon>Pseudomonadati</taxon>
        <taxon>Pseudomonadota</taxon>
        <taxon>Alphaproteobacteria</taxon>
        <taxon>Sphingomonadales</taxon>
        <taxon>Sphingosinicellaceae</taxon>
        <taxon>Glacieibacterium</taxon>
    </lineage>
</organism>
<dbReference type="InterPro" id="IPR003593">
    <property type="entry name" value="AAA+_ATPase"/>
</dbReference>
<evidence type="ECO:0000256" key="4">
    <source>
        <dbReference type="ARBA" id="ARBA00022840"/>
    </source>
</evidence>
<dbReference type="SUPFAM" id="SSF52540">
    <property type="entry name" value="P-loop containing nucleoside triphosphate hydrolases"/>
    <property type="match status" value="1"/>
</dbReference>
<gene>
    <name evidence="7" type="ORF">EUV02_07000</name>
</gene>
<dbReference type="OrthoDB" id="7202172at2"/>
<keyword evidence="2" id="KW-1003">Cell membrane</keyword>
<dbReference type="AlphaFoldDB" id="A0A4Y9EMH9"/>
<dbReference type="InterPro" id="IPR017871">
    <property type="entry name" value="ABC_transporter-like_CS"/>
</dbReference>
<proteinExistence type="inferred from homology"/>
<dbReference type="Pfam" id="PF00005">
    <property type="entry name" value="ABC_tran"/>
    <property type="match status" value="1"/>
</dbReference>
<feature type="domain" description="ABC transporter" evidence="6">
    <location>
        <begin position="7"/>
        <end position="241"/>
    </location>
</feature>
<comment type="similarity">
    <text evidence="5">Belongs to the ABC transporter superfamily. Macrolide exporter (TC 3.A.1.122) family.</text>
</comment>
<dbReference type="InterPro" id="IPR017911">
    <property type="entry name" value="MacB-like_ATP-bd"/>
</dbReference>
<reference evidence="7 8" key="1">
    <citation type="submission" date="2019-02" db="EMBL/GenBank/DDBJ databases">
        <title>Polymorphobacter sp. isolated from the lake at the Tibet of China.</title>
        <authorList>
            <person name="Li A."/>
        </authorList>
    </citation>
    <scope>NUCLEOTIDE SEQUENCE [LARGE SCALE GENOMIC DNA]</scope>
    <source>
        <strain evidence="7 8">DJ1R-1</strain>
    </source>
</reference>
<accession>A0A4Y9EMH9</accession>
<name>A0A4Y9EMH9_9SPHN</name>
<dbReference type="EMBL" id="SIHO01000002">
    <property type="protein sequence ID" value="TFU02950.1"/>
    <property type="molecule type" value="Genomic_DNA"/>
</dbReference>
<dbReference type="CDD" id="cd03255">
    <property type="entry name" value="ABC_MJ0796_LolCDE_FtsE"/>
    <property type="match status" value="1"/>
</dbReference>
<evidence type="ECO:0000313" key="8">
    <source>
        <dbReference type="Proteomes" id="UP000297737"/>
    </source>
</evidence>
<dbReference type="InterPro" id="IPR015854">
    <property type="entry name" value="ABC_transpr_LolD-like"/>
</dbReference>
<dbReference type="GO" id="GO:0016887">
    <property type="term" value="F:ATP hydrolysis activity"/>
    <property type="evidence" value="ECO:0007669"/>
    <property type="project" value="InterPro"/>
</dbReference>
<dbReference type="Proteomes" id="UP000297737">
    <property type="component" value="Unassembled WGS sequence"/>
</dbReference>
<evidence type="ECO:0000256" key="5">
    <source>
        <dbReference type="ARBA" id="ARBA00038388"/>
    </source>
</evidence>
<evidence type="ECO:0000256" key="1">
    <source>
        <dbReference type="ARBA" id="ARBA00022448"/>
    </source>
</evidence>
<dbReference type="PROSITE" id="PS50893">
    <property type="entry name" value="ABC_TRANSPORTER_2"/>
    <property type="match status" value="1"/>
</dbReference>
<protein>
    <submittedName>
        <fullName evidence="7">ABC transporter ATP-binding protein</fullName>
    </submittedName>
</protein>
<dbReference type="InterPro" id="IPR003439">
    <property type="entry name" value="ABC_transporter-like_ATP-bd"/>
</dbReference>
<sequence>MTGTPVLALDGVIKDYVGDAGAFRALHGVSVHVAAGEFMSIMGPSGSGKSTLMNIIGCLDTATEGQYHFEGVDTATLSEAELAHLRNRGIGFVFQSFNLLPRLSALGNVALPLVYSGVPRGERDARAQAMLEAVGLGDKPRSRPSQLSGGQQQRVAVARALVNNPQLLLADEPTGALDSKTGVEVMALFRDLNRTRHVTVVIVTHDPEVARATDRVVRIQDGLIFYDGPPTEAALYGHAEVET</sequence>
<evidence type="ECO:0000259" key="6">
    <source>
        <dbReference type="PROSITE" id="PS50893"/>
    </source>
</evidence>
<keyword evidence="4 7" id="KW-0067">ATP-binding</keyword>
<keyword evidence="3" id="KW-0547">Nucleotide-binding</keyword>
<dbReference type="SMART" id="SM00382">
    <property type="entry name" value="AAA"/>
    <property type="match status" value="1"/>
</dbReference>
<evidence type="ECO:0000256" key="3">
    <source>
        <dbReference type="ARBA" id="ARBA00022741"/>
    </source>
</evidence>
<keyword evidence="8" id="KW-1185">Reference proteome</keyword>
<evidence type="ECO:0000313" key="7">
    <source>
        <dbReference type="EMBL" id="TFU02950.1"/>
    </source>
</evidence>
<dbReference type="GO" id="GO:0005524">
    <property type="term" value="F:ATP binding"/>
    <property type="evidence" value="ECO:0007669"/>
    <property type="project" value="UniProtKB-KW"/>
</dbReference>
<keyword evidence="1" id="KW-0813">Transport</keyword>
<dbReference type="FunFam" id="3.40.50.300:FF:000032">
    <property type="entry name" value="Export ABC transporter ATP-binding protein"/>
    <property type="match status" value="1"/>
</dbReference>
<evidence type="ECO:0000256" key="2">
    <source>
        <dbReference type="ARBA" id="ARBA00022519"/>
    </source>
</evidence>
<keyword evidence="2" id="KW-0472">Membrane</keyword>
<dbReference type="GO" id="GO:0022857">
    <property type="term" value="F:transmembrane transporter activity"/>
    <property type="evidence" value="ECO:0007669"/>
    <property type="project" value="TreeGrafter"/>
</dbReference>
<dbReference type="PANTHER" id="PTHR24220:SF86">
    <property type="entry name" value="ABC TRANSPORTER ABCH.1"/>
    <property type="match status" value="1"/>
</dbReference>
<dbReference type="Gene3D" id="3.40.50.300">
    <property type="entry name" value="P-loop containing nucleotide triphosphate hydrolases"/>
    <property type="match status" value="1"/>
</dbReference>
<dbReference type="InterPro" id="IPR027417">
    <property type="entry name" value="P-loop_NTPase"/>
</dbReference>